<keyword evidence="3" id="KW-1185">Reference proteome</keyword>
<feature type="non-terminal residue" evidence="2">
    <location>
        <position position="1"/>
    </location>
</feature>
<dbReference type="EMBL" id="JXTB01000182">
    <property type="protein sequence ID" value="PON55573.1"/>
    <property type="molecule type" value="Genomic_DNA"/>
</dbReference>
<dbReference type="Proteomes" id="UP000237105">
    <property type="component" value="Unassembled WGS sequence"/>
</dbReference>
<feature type="coiled-coil region" evidence="1">
    <location>
        <begin position="59"/>
        <end position="86"/>
    </location>
</feature>
<sequence length="150" mass="16387">AKEAPVTVGIRAKLESLGKLVGMANNTQRIIVIEKRLGELDGIEFKVKDFTSARDGFDIAGLQQKIEALERDVEYMLNRINNLEQKGGSPSPSGPSLGDECVENLETSVNNLQGMIIDMVENCQEAIGALRHEIKEINPKLILTIRAVGS</sequence>
<evidence type="ECO:0000313" key="3">
    <source>
        <dbReference type="Proteomes" id="UP000237105"/>
    </source>
</evidence>
<organism evidence="2 3">
    <name type="scientific">Parasponia andersonii</name>
    <name type="common">Sponia andersonii</name>
    <dbReference type="NCBI Taxonomy" id="3476"/>
    <lineage>
        <taxon>Eukaryota</taxon>
        <taxon>Viridiplantae</taxon>
        <taxon>Streptophyta</taxon>
        <taxon>Embryophyta</taxon>
        <taxon>Tracheophyta</taxon>
        <taxon>Spermatophyta</taxon>
        <taxon>Magnoliopsida</taxon>
        <taxon>eudicotyledons</taxon>
        <taxon>Gunneridae</taxon>
        <taxon>Pentapetalae</taxon>
        <taxon>rosids</taxon>
        <taxon>fabids</taxon>
        <taxon>Rosales</taxon>
        <taxon>Cannabaceae</taxon>
        <taxon>Parasponia</taxon>
    </lineage>
</organism>
<evidence type="ECO:0000256" key="1">
    <source>
        <dbReference type="SAM" id="Coils"/>
    </source>
</evidence>
<keyword evidence="1" id="KW-0175">Coiled coil</keyword>
<evidence type="ECO:0000313" key="2">
    <source>
        <dbReference type="EMBL" id="PON55573.1"/>
    </source>
</evidence>
<name>A0A2P5C3C4_PARAD</name>
<dbReference type="AlphaFoldDB" id="A0A2P5C3C4"/>
<reference evidence="3" key="1">
    <citation type="submission" date="2016-06" db="EMBL/GenBank/DDBJ databases">
        <title>Parallel loss of symbiosis genes in relatives of nitrogen-fixing non-legume Parasponia.</title>
        <authorList>
            <person name="Van Velzen R."/>
            <person name="Holmer R."/>
            <person name="Bu F."/>
            <person name="Rutten L."/>
            <person name="Van Zeijl A."/>
            <person name="Liu W."/>
            <person name="Santuari L."/>
            <person name="Cao Q."/>
            <person name="Sharma T."/>
            <person name="Shen D."/>
            <person name="Roswanjaya Y."/>
            <person name="Wardhani T."/>
            <person name="Kalhor M.S."/>
            <person name="Jansen J."/>
            <person name="Van den Hoogen J."/>
            <person name="Gungor B."/>
            <person name="Hartog M."/>
            <person name="Hontelez J."/>
            <person name="Verver J."/>
            <person name="Yang W.-C."/>
            <person name="Schijlen E."/>
            <person name="Repin R."/>
            <person name="Schilthuizen M."/>
            <person name="Schranz E."/>
            <person name="Heidstra R."/>
            <person name="Miyata K."/>
            <person name="Fedorova E."/>
            <person name="Kohlen W."/>
            <person name="Bisseling T."/>
            <person name="Smit S."/>
            <person name="Geurts R."/>
        </authorList>
    </citation>
    <scope>NUCLEOTIDE SEQUENCE [LARGE SCALE GENOMIC DNA]</scope>
    <source>
        <strain evidence="3">cv. WU1-14</strain>
    </source>
</reference>
<comment type="caution">
    <text evidence="2">The sequence shown here is derived from an EMBL/GenBank/DDBJ whole genome shotgun (WGS) entry which is preliminary data.</text>
</comment>
<accession>A0A2P5C3C4</accession>
<gene>
    <name evidence="2" type="ORF">PanWU01x14_187530</name>
</gene>
<protein>
    <submittedName>
        <fullName evidence="2">Uncharacterized protein</fullName>
    </submittedName>
</protein>
<proteinExistence type="predicted"/>